<reference evidence="1" key="1">
    <citation type="submission" date="2020-10" db="EMBL/GenBank/DDBJ databases">
        <title>Sequencing the genomes of 1000 actinobacteria strains.</title>
        <authorList>
            <person name="Klenk H.-P."/>
        </authorList>
    </citation>
    <scope>NUCLEOTIDE SEQUENCE</scope>
    <source>
        <strain evidence="1">DSM 45354</strain>
    </source>
</reference>
<gene>
    <name evidence="1" type="ORF">HEB94_000405</name>
</gene>
<dbReference type="Proteomes" id="UP000638648">
    <property type="component" value="Unassembled WGS sequence"/>
</dbReference>
<keyword evidence="2" id="KW-1185">Reference proteome</keyword>
<sequence>MDDVTDILFGPLIFRRLAGHYDLTDEHAEKLARTALDGLMRSTVCHFRFQRRDAARFSSPA</sequence>
<accession>A0A927R5Q3</accession>
<dbReference type="Gene3D" id="1.10.357.10">
    <property type="entry name" value="Tetracycline Repressor, domain 2"/>
    <property type="match status" value="1"/>
</dbReference>
<organism evidence="1 2">
    <name type="scientific">Actinopolymorpha pittospori</name>
    <dbReference type="NCBI Taxonomy" id="648752"/>
    <lineage>
        <taxon>Bacteria</taxon>
        <taxon>Bacillati</taxon>
        <taxon>Actinomycetota</taxon>
        <taxon>Actinomycetes</taxon>
        <taxon>Propionibacteriales</taxon>
        <taxon>Actinopolymorphaceae</taxon>
        <taxon>Actinopolymorpha</taxon>
    </lineage>
</organism>
<evidence type="ECO:0000313" key="2">
    <source>
        <dbReference type="Proteomes" id="UP000638648"/>
    </source>
</evidence>
<dbReference type="EMBL" id="JADBEM010000001">
    <property type="protein sequence ID" value="MBE1603557.1"/>
    <property type="molecule type" value="Genomic_DNA"/>
</dbReference>
<proteinExistence type="predicted"/>
<protein>
    <submittedName>
        <fullName evidence="1">Uncharacterized protein</fullName>
    </submittedName>
</protein>
<name>A0A927R5Q3_9ACTN</name>
<dbReference type="AlphaFoldDB" id="A0A927R5Q3"/>
<comment type="caution">
    <text evidence="1">The sequence shown here is derived from an EMBL/GenBank/DDBJ whole genome shotgun (WGS) entry which is preliminary data.</text>
</comment>
<evidence type="ECO:0000313" key="1">
    <source>
        <dbReference type="EMBL" id="MBE1603557.1"/>
    </source>
</evidence>